<proteinExistence type="predicted"/>
<dbReference type="Proteomes" id="UP001187192">
    <property type="component" value="Unassembled WGS sequence"/>
</dbReference>
<dbReference type="AlphaFoldDB" id="A0AA88DTI8"/>
<gene>
    <name evidence="1" type="ORF">TIFTF001_030282</name>
</gene>
<comment type="caution">
    <text evidence="1">The sequence shown here is derived from an EMBL/GenBank/DDBJ whole genome shotgun (WGS) entry which is preliminary data.</text>
</comment>
<evidence type="ECO:0000313" key="1">
    <source>
        <dbReference type="EMBL" id="GMN61183.1"/>
    </source>
</evidence>
<accession>A0AA88DTI8</accession>
<keyword evidence="2" id="KW-1185">Reference proteome</keyword>
<name>A0AA88DTI8_FICCA</name>
<evidence type="ECO:0000313" key="2">
    <source>
        <dbReference type="Proteomes" id="UP001187192"/>
    </source>
</evidence>
<reference evidence="1" key="1">
    <citation type="submission" date="2023-07" db="EMBL/GenBank/DDBJ databases">
        <title>draft genome sequence of fig (Ficus carica).</title>
        <authorList>
            <person name="Takahashi T."/>
            <person name="Nishimura K."/>
        </authorList>
    </citation>
    <scope>NUCLEOTIDE SEQUENCE</scope>
</reference>
<organism evidence="1 2">
    <name type="scientific">Ficus carica</name>
    <name type="common">Common fig</name>
    <dbReference type="NCBI Taxonomy" id="3494"/>
    <lineage>
        <taxon>Eukaryota</taxon>
        <taxon>Viridiplantae</taxon>
        <taxon>Streptophyta</taxon>
        <taxon>Embryophyta</taxon>
        <taxon>Tracheophyta</taxon>
        <taxon>Spermatophyta</taxon>
        <taxon>Magnoliopsida</taxon>
        <taxon>eudicotyledons</taxon>
        <taxon>Gunneridae</taxon>
        <taxon>Pentapetalae</taxon>
        <taxon>rosids</taxon>
        <taxon>fabids</taxon>
        <taxon>Rosales</taxon>
        <taxon>Moraceae</taxon>
        <taxon>Ficeae</taxon>
        <taxon>Ficus</taxon>
    </lineage>
</organism>
<protein>
    <submittedName>
        <fullName evidence="1">Uncharacterized protein</fullName>
    </submittedName>
</protein>
<dbReference type="EMBL" id="BTGU01000108">
    <property type="protein sequence ID" value="GMN61183.1"/>
    <property type="molecule type" value="Genomic_DNA"/>
</dbReference>
<sequence length="75" mass="8063">MELTQAWAPWNRQVARNSWRCAGARICVGLALELTDARGVTGTHHIGSSTSLDSLTLVPRCAYSGELCVFAILGC</sequence>